<dbReference type="Pfam" id="PF07589">
    <property type="entry name" value="PEP-CTERM"/>
    <property type="match status" value="1"/>
</dbReference>
<dbReference type="EMBL" id="SSFD01000397">
    <property type="protein sequence ID" value="TXH78225.1"/>
    <property type="molecule type" value="Genomic_DNA"/>
</dbReference>
<dbReference type="Proteomes" id="UP000321192">
    <property type="component" value="Unassembled WGS sequence"/>
</dbReference>
<keyword evidence="4" id="KW-1185">Reference proteome</keyword>
<dbReference type="OrthoDB" id="5464807at2"/>
<evidence type="ECO:0000313" key="4">
    <source>
        <dbReference type="Proteomes" id="UP000002186"/>
    </source>
</evidence>
<organism evidence="2 4">
    <name type="scientific">Thauera aminoaromatica</name>
    <dbReference type="NCBI Taxonomy" id="164330"/>
    <lineage>
        <taxon>Bacteria</taxon>
        <taxon>Pseudomonadati</taxon>
        <taxon>Pseudomonadota</taxon>
        <taxon>Betaproteobacteria</taxon>
        <taxon>Rhodocyclales</taxon>
        <taxon>Zoogloeaceae</taxon>
        <taxon>Thauera</taxon>
    </lineage>
</organism>
<dbReference type="HOGENOM" id="CLU_1260949_0_0_4"/>
<gene>
    <name evidence="2" type="ordered locus">Tmz1t_1619</name>
    <name evidence="3" type="ORF">E6Q80_23150</name>
</gene>
<dbReference type="EMBL" id="CP001281">
    <property type="protein sequence ID" value="ACK54374.1"/>
    <property type="molecule type" value="Genomic_DNA"/>
</dbReference>
<proteinExistence type="predicted"/>
<sequence>MGFVERLHNNDTNSDQNLAIWAKLWLTDSGGGLYGRYLYLSNEMRNYGTLVPAQLNGNATVYNPTPNNLVQPGLSAVAGLPTDYVLSGGEVCLDTDVAGNPVVSCASAAADETFNHNLGANQVAYVGEVPLLNQYLTEIAALPNVNLADYSMHLELWLGCDPRIAQVTCNNLQIDNGFEQLFLASSKANFNNVPEPGSLALLGLGFLGIGLQMRRRIFA</sequence>
<reference evidence="2 4" key="2">
    <citation type="journal article" date="2012" name="Stand. Genomic Sci.">
        <title>Complete genome sequence of Thauera aminoaromatica strain MZ1T.</title>
        <authorList>
            <person name="Jiang K."/>
            <person name="Sanseverino J."/>
            <person name="Chauhan A."/>
            <person name="Lucas S."/>
            <person name="Copeland A."/>
            <person name="Lapidus A."/>
            <person name="Del Rio T.G."/>
            <person name="Dalin E."/>
            <person name="Tice H."/>
            <person name="Bruce D."/>
            <person name="Goodwin L."/>
            <person name="Pitluck S."/>
            <person name="Sims D."/>
            <person name="Brettin T."/>
            <person name="Detter J.C."/>
            <person name="Han C."/>
            <person name="Chang Y.J."/>
            <person name="Larimer F."/>
            <person name="Land M."/>
            <person name="Hauser L."/>
            <person name="Kyrpides N.C."/>
            <person name="Mikhailova N."/>
            <person name="Moser S."/>
            <person name="Jegier P."/>
            <person name="Close D."/>
            <person name="Debruyn J.M."/>
            <person name="Wang Y."/>
            <person name="Layton A.C."/>
            <person name="Allen M.S."/>
            <person name="Sayler G.S."/>
        </authorList>
    </citation>
    <scope>NUCLEOTIDE SEQUENCE [LARGE SCALE GENOMIC DNA]</scope>
    <source>
        <strain evidence="2 4">MZ1T</strain>
    </source>
</reference>
<accession>A0A5C7S5I6</accession>
<evidence type="ECO:0000259" key="1">
    <source>
        <dbReference type="Pfam" id="PF07589"/>
    </source>
</evidence>
<reference evidence="4" key="1">
    <citation type="submission" date="2009-05" db="EMBL/GenBank/DDBJ databases">
        <title>Complete sequence of chromosome of Thauera sp. MZ1T.</title>
        <authorList>
            <consortium name="US DOE Joint Genome Institute"/>
            <person name="Lucas S."/>
            <person name="Copeland A."/>
            <person name="Lapidus A."/>
            <person name="Glavina del Rio T."/>
            <person name="Dalin E."/>
            <person name="Tice H."/>
            <person name="Bruce D."/>
            <person name="Goodwin L."/>
            <person name="Pitluck S."/>
            <person name="Sims D."/>
            <person name="Brettin T."/>
            <person name="Detter J.C."/>
            <person name="Han C."/>
            <person name="Larimer F."/>
            <person name="Land M."/>
            <person name="Hauser L."/>
            <person name="Kyrpides N."/>
            <person name="Mikhailova N."/>
            <person name="Sayler G.S."/>
        </authorList>
    </citation>
    <scope>NUCLEOTIDE SEQUENCE [LARGE SCALE GENOMIC DNA]</scope>
    <source>
        <strain evidence="4">MZ1T</strain>
    </source>
</reference>
<dbReference type="STRING" id="85643.Tmz1t_1619"/>
<protein>
    <submittedName>
        <fullName evidence="3">PEP-CTERM sorting domain-containing protein</fullName>
    </submittedName>
</protein>
<dbReference type="InterPro" id="IPR013424">
    <property type="entry name" value="Ice-binding_C"/>
</dbReference>
<accession>C4ZJJ2</accession>
<evidence type="ECO:0000313" key="3">
    <source>
        <dbReference type="EMBL" id="TXH78225.1"/>
    </source>
</evidence>
<dbReference type="Proteomes" id="UP000002186">
    <property type="component" value="Chromosome"/>
</dbReference>
<evidence type="ECO:0000313" key="5">
    <source>
        <dbReference type="Proteomes" id="UP000321192"/>
    </source>
</evidence>
<name>C4ZJJ2_THASP</name>
<dbReference type="NCBIfam" id="TIGR02595">
    <property type="entry name" value="PEP_CTERM"/>
    <property type="match status" value="1"/>
</dbReference>
<dbReference type="KEGG" id="tmz:Tmz1t_1619"/>
<reference evidence="3 5" key="3">
    <citation type="submission" date="2018-09" db="EMBL/GenBank/DDBJ databases">
        <title>Metagenome Assembled Genomes from an Advanced Water Purification Facility.</title>
        <authorList>
            <person name="Stamps B.W."/>
            <person name="Spear J.R."/>
        </authorList>
    </citation>
    <scope>NUCLEOTIDE SEQUENCE [LARGE SCALE GENOMIC DNA]</scope>
    <source>
        <strain evidence="3">Bin_27_1</strain>
    </source>
</reference>
<evidence type="ECO:0000313" key="2">
    <source>
        <dbReference type="EMBL" id="ACK54374.1"/>
    </source>
</evidence>
<feature type="domain" description="Ice-binding protein C-terminal" evidence="1">
    <location>
        <begin position="193"/>
        <end position="215"/>
    </location>
</feature>
<dbReference type="AlphaFoldDB" id="C4ZJJ2"/>